<feature type="transmembrane region" description="Helical" evidence="1">
    <location>
        <begin position="141"/>
        <end position="163"/>
    </location>
</feature>
<organism evidence="3 4">
    <name type="scientific">Bacillus cereus</name>
    <dbReference type="NCBI Taxonomy" id="1396"/>
    <lineage>
        <taxon>Bacteria</taxon>
        <taxon>Bacillati</taxon>
        <taxon>Bacillota</taxon>
        <taxon>Bacilli</taxon>
        <taxon>Bacillales</taxon>
        <taxon>Bacillaceae</taxon>
        <taxon>Bacillus</taxon>
        <taxon>Bacillus cereus group</taxon>
    </lineage>
</organism>
<evidence type="ECO:0000313" key="4">
    <source>
        <dbReference type="Proteomes" id="UP000242656"/>
    </source>
</evidence>
<feature type="transmembrane region" description="Helical" evidence="1">
    <location>
        <begin position="75"/>
        <end position="91"/>
    </location>
</feature>
<dbReference type="AlphaFoldDB" id="A0A2B0MQK8"/>
<evidence type="ECO:0000313" key="3">
    <source>
        <dbReference type="EMBL" id="PFK46941.1"/>
    </source>
</evidence>
<sequence>MFSKEAQKFLDDTTVYLVTKGIKKEDIDSFIEDAKLHLIEGEKEGKTVADIFGDSPEVYAEELAKEMELDKKENMNLFTFFIIGVLAYWSVPDLLFHGVNELVSISLISLIGYPIVLAISIPMGIIAFRKSAFITSKLKEFSILYICISLLPIALIVFVMLLNKWYEPPLFYLSPVQSYLLGGLLLCVVAIINMRLASWMGLLQVVALFTIMFVFECTAIKDTNFGELEPLFLYGSLILLMKIDLKRTDTSNI</sequence>
<feature type="transmembrane region" description="Helical" evidence="1">
    <location>
        <begin position="199"/>
        <end position="215"/>
    </location>
</feature>
<feature type="transmembrane region" description="Helical" evidence="1">
    <location>
        <begin position="103"/>
        <end position="129"/>
    </location>
</feature>
<dbReference type="Pfam" id="PF08006">
    <property type="entry name" value="HAAS_TM"/>
    <property type="match status" value="1"/>
</dbReference>
<dbReference type="NCBIfam" id="NF005808">
    <property type="entry name" value="PRK07668.1"/>
    <property type="match status" value="1"/>
</dbReference>
<feature type="transmembrane region" description="Helical" evidence="1">
    <location>
        <begin position="169"/>
        <end position="192"/>
    </location>
</feature>
<dbReference type="PANTHER" id="PTHR41307:SF1">
    <property type="entry name" value="MEMBRANE PROTEIN"/>
    <property type="match status" value="1"/>
</dbReference>
<feature type="domain" description="HAAS transmembrane region" evidence="2">
    <location>
        <begin position="88"/>
        <end position="205"/>
    </location>
</feature>
<keyword evidence="1" id="KW-0472">Membrane</keyword>
<comment type="caution">
    <text evidence="3">The sequence shown here is derived from an EMBL/GenBank/DDBJ whole genome shotgun (WGS) entry which is preliminary data.</text>
</comment>
<evidence type="ECO:0000259" key="2">
    <source>
        <dbReference type="Pfam" id="PF08006"/>
    </source>
</evidence>
<reference evidence="3 4" key="1">
    <citation type="submission" date="2017-09" db="EMBL/GenBank/DDBJ databases">
        <title>Large-scale bioinformatics analysis of Bacillus genomes uncovers conserved roles of natural products in bacterial physiology.</title>
        <authorList>
            <consortium name="Agbiome Team Llc"/>
            <person name="Bleich R.M."/>
            <person name="Grubbs K.J."/>
            <person name="Santa Maria K.C."/>
            <person name="Allen S.E."/>
            <person name="Farag S."/>
            <person name="Shank E.A."/>
            <person name="Bowers A."/>
        </authorList>
    </citation>
    <scope>NUCLEOTIDE SEQUENCE [LARGE SCALE GENOMIC DNA]</scope>
    <source>
        <strain evidence="3 4">AFS083043</strain>
    </source>
</reference>
<protein>
    <recommendedName>
        <fullName evidence="2">HAAS transmembrane region domain-containing protein</fullName>
    </recommendedName>
</protein>
<dbReference type="PANTHER" id="PTHR41307">
    <property type="entry name" value="MEMBRANE PROTEIN-RELATED"/>
    <property type="match status" value="1"/>
</dbReference>
<evidence type="ECO:0000256" key="1">
    <source>
        <dbReference type="SAM" id="Phobius"/>
    </source>
</evidence>
<dbReference type="SUPFAM" id="SSF158560">
    <property type="entry name" value="BH3980-like"/>
    <property type="match status" value="1"/>
</dbReference>
<dbReference type="Proteomes" id="UP000242656">
    <property type="component" value="Unassembled WGS sequence"/>
</dbReference>
<name>A0A2B0MQK8_BACCE</name>
<gene>
    <name evidence="3" type="ORF">COI93_03020</name>
</gene>
<dbReference type="EMBL" id="NUWN01000010">
    <property type="protein sequence ID" value="PFK46941.1"/>
    <property type="molecule type" value="Genomic_DNA"/>
</dbReference>
<keyword evidence="1" id="KW-0812">Transmembrane</keyword>
<keyword evidence="1" id="KW-1133">Transmembrane helix</keyword>
<proteinExistence type="predicted"/>
<accession>A0A2B0MQK8</accession>
<dbReference type="InterPro" id="IPR012963">
    <property type="entry name" value="HAAS_TM"/>
</dbReference>